<keyword evidence="5 7" id="KW-1133">Transmembrane helix</keyword>
<organism evidence="9 10">
    <name type="scientific">Treponema brennaborense (strain DSM 12168 / CIP 105900 / DD5/3)</name>
    <dbReference type="NCBI Taxonomy" id="906968"/>
    <lineage>
        <taxon>Bacteria</taxon>
        <taxon>Pseudomonadati</taxon>
        <taxon>Spirochaetota</taxon>
        <taxon>Spirochaetia</taxon>
        <taxon>Spirochaetales</taxon>
        <taxon>Treponemataceae</taxon>
        <taxon>Treponema</taxon>
    </lineage>
</organism>
<gene>
    <name evidence="9" type="ordered locus">Trebr_1446</name>
</gene>
<feature type="domain" description="ABC transmembrane type-1" evidence="8">
    <location>
        <begin position="84"/>
        <end position="299"/>
    </location>
</feature>
<protein>
    <submittedName>
        <fullName evidence="9">ABC-type transporter, integral membrane subunit</fullName>
    </submittedName>
</protein>
<dbReference type="SUPFAM" id="SSF161098">
    <property type="entry name" value="MetI-like"/>
    <property type="match status" value="1"/>
</dbReference>
<feature type="transmembrane region" description="Helical" evidence="7">
    <location>
        <begin position="232"/>
        <end position="257"/>
    </location>
</feature>
<feature type="transmembrane region" description="Helical" evidence="7">
    <location>
        <begin position="149"/>
        <end position="167"/>
    </location>
</feature>
<dbReference type="OrthoDB" id="368874at2"/>
<feature type="transmembrane region" description="Helical" evidence="7">
    <location>
        <begin position="122"/>
        <end position="143"/>
    </location>
</feature>
<dbReference type="RefSeq" id="WP_013758575.1">
    <property type="nucleotide sequence ID" value="NC_015500.1"/>
</dbReference>
<feature type="transmembrane region" description="Helical" evidence="7">
    <location>
        <begin position="278"/>
        <end position="300"/>
    </location>
</feature>
<dbReference type="Proteomes" id="UP000006546">
    <property type="component" value="Chromosome"/>
</dbReference>
<dbReference type="Pfam" id="PF00528">
    <property type="entry name" value="BPD_transp_1"/>
    <property type="match status" value="1"/>
</dbReference>
<dbReference type="KEGG" id="tbe:Trebr_1446"/>
<dbReference type="InterPro" id="IPR051393">
    <property type="entry name" value="ABC_transporter_permease"/>
</dbReference>
<keyword evidence="10" id="KW-1185">Reference proteome</keyword>
<dbReference type="AlphaFoldDB" id="F4LNA5"/>
<proteinExistence type="inferred from homology"/>
<evidence type="ECO:0000256" key="3">
    <source>
        <dbReference type="ARBA" id="ARBA00022475"/>
    </source>
</evidence>
<evidence type="ECO:0000256" key="6">
    <source>
        <dbReference type="ARBA" id="ARBA00023136"/>
    </source>
</evidence>
<dbReference type="InterPro" id="IPR000515">
    <property type="entry name" value="MetI-like"/>
</dbReference>
<keyword evidence="3" id="KW-1003">Cell membrane</keyword>
<dbReference type="PANTHER" id="PTHR30193:SF37">
    <property type="entry name" value="INNER MEMBRANE ABC TRANSPORTER PERMEASE PROTEIN YCJO"/>
    <property type="match status" value="1"/>
</dbReference>
<evidence type="ECO:0000256" key="5">
    <source>
        <dbReference type="ARBA" id="ARBA00022989"/>
    </source>
</evidence>
<dbReference type="PANTHER" id="PTHR30193">
    <property type="entry name" value="ABC TRANSPORTER PERMEASE PROTEIN"/>
    <property type="match status" value="1"/>
</dbReference>
<keyword evidence="4 7" id="KW-0812">Transmembrane</keyword>
<evidence type="ECO:0000256" key="4">
    <source>
        <dbReference type="ARBA" id="ARBA00022692"/>
    </source>
</evidence>
<feature type="transmembrane region" description="Helical" evidence="7">
    <location>
        <begin position="28"/>
        <end position="48"/>
    </location>
</feature>
<evidence type="ECO:0000256" key="1">
    <source>
        <dbReference type="ARBA" id="ARBA00004651"/>
    </source>
</evidence>
<feature type="transmembrane region" description="Helical" evidence="7">
    <location>
        <begin position="88"/>
        <end position="110"/>
    </location>
</feature>
<evidence type="ECO:0000259" key="8">
    <source>
        <dbReference type="PROSITE" id="PS50928"/>
    </source>
</evidence>
<evidence type="ECO:0000313" key="9">
    <source>
        <dbReference type="EMBL" id="AEE16870.1"/>
    </source>
</evidence>
<dbReference type="GO" id="GO:0005886">
    <property type="term" value="C:plasma membrane"/>
    <property type="evidence" value="ECO:0007669"/>
    <property type="project" value="UniProtKB-SubCell"/>
</dbReference>
<comment type="similarity">
    <text evidence="7">Belongs to the binding-protein-dependent transport system permease family.</text>
</comment>
<dbReference type="eggNOG" id="COG1175">
    <property type="taxonomic scope" value="Bacteria"/>
</dbReference>
<reference evidence="10" key="1">
    <citation type="submission" date="2011-04" db="EMBL/GenBank/DDBJ databases">
        <title>The complete genome of Treponema brennaborense DSM 12168.</title>
        <authorList>
            <person name="Lucas S."/>
            <person name="Han J."/>
            <person name="Lapidus A."/>
            <person name="Bruce D."/>
            <person name="Goodwin L."/>
            <person name="Pitluck S."/>
            <person name="Peters L."/>
            <person name="Kyrpides N."/>
            <person name="Mavromatis K."/>
            <person name="Ivanova N."/>
            <person name="Mikhailova N."/>
            <person name="Pagani I."/>
            <person name="Teshima H."/>
            <person name="Detter J.C."/>
            <person name="Tapia R."/>
            <person name="Han C."/>
            <person name="Land M."/>
            <person name="Hauser L."/>
            <person name="Markowitz V."/>
            <person name="Cheng J.-F."/>
            <person name="Hugenholtz P."/>
            <person name="Woyke T."/>
            <person name="Wu D."/>
            <person name="Gronow S."/>
            <person name="Wellnitz S."/>
            <person name="Brambilla E."/>
            <person name="Klenk H.-P."/>
            <person name="Eisen J.A."/>
        </authorList>
    </citation>
    <scope>NUCLEOTIDE SEQUENCE [LARGE SCALE GENOMIC DNA]</scope>
    <source>
        <strain evidence="10">DSM 12168 / CIP 105900 / DD5/3</strain>
    </source>
</reference>
<feature type="transmembrane region" description="Helical" evidence="7">
    <location>
        <begin position="174"/>
        <end position="196"/>
    </location>
</feature>
<evidence type="ECO:0000256" key="7">
    <source>
        <dbReference type="RuleBase" id="RU363032"/>
    </source>
</evidence>
<accession>F4LNA5</accession>
<comment type="subcellular location">
    <subcellularLocation>
        <location evidence="1 7">Cell membrane</location>
        <topology evidence="1 7">Multi-pass membrane protein</topology>
    </subcellularLocation>
</comment>
<evidence type="ECO:0000256" key="2">
    <source>
        <dbReference type="ARBA" id="ARBA00022448"/>
    </source>
</evidence>
<evidence type="ECO:0000313" key="10">
    <source>
        <dbReference type="Proteomes" id="UP000006546"/>
    </source>
</evidence>
<dbReference type="STRING" id="906968.Trebr_1446"/>
<dbReference type="PROSITE" id="PS50928">
    <property type="entry name" value="ABC_TM1"/>
    <property type="match status" value="1"/>
</dbReference>
<dbReference type="Gene3D" id="1.10.3720.10">
    <property type="entry name" value="MetI-like"/>
    <property type="match status" value="1"/>
</dbReference>
<dbReference type="InterPro" id="IPR035906">
    <property type="entry name" value="MetI-like_sf"/>
</dbReference>
<keyword evidence="6 7" id="KW-0472">Membrane</keyword>
<dbReference type="CDD" id="cd06261">
    <property type="entry name" value="TM_PBP2"/>
    <property type="match status" value="1"/>
</dbReference>
<keyword evidence="2 7" id="KW-0813">Transport</keyword>
<dbReference type="GO" id="GO:0055085">
    <property type="term" value="P:transmembrane transport"/>
    <property type="evidence" value="ECO:0007669"/>
    <property type="project" value="InterPro"/>
</dbReference>
<name>F4LNA5_TREBD</name>
<dbReference type="EMBL" id="CP002696">
    <property type="protein sequence ID" value="AEE16870.1"/>
    <property type="molecule type" value="Genomic_DNA"/>
</dbReference>
<sequence length="309" mass="34621">MKTLDMQKTVKPYVANSRRNLIRETKTAYIFLLPALLFFVTFVLVPMIRGVYVSLYDYSLRKFEFVGLGNYIRLFGDEIFLKSLLNTFLLVVGAVPLIILLSLFISTAIYQKPASVRSFFRGVFYLPAVSSIVSITVVWGWIYHPLYGILNYLLEAAGLIAEPISWLGDARYSLGAIIAVLLTTSIGQPIVLYVAALGNIPESYIEAAEIDGASSWQVFTKIKWPSLLPTTLYIIIISTINSFQCFSLIQLLTAGGPNYATSTIMYLVYERSFILRQFGYSSAMGVVLGVCIVLISVIQYKFFGQDVEY</sequence>
<dbReference type="HOGENOM" id="CLU_016047_0_2_12"/>